<keyword evidence="4 8" id="KW-0915">Sodium</keyword>
<evidence type="ECO:0000256" key="8">
    <source>
        <dbReference type="HAMAP-Rule" id="MF_00425"/>
    </source>
</evidence>
<comment type="function">
    <text evidence="8">NQR complex catalyzes the reduction of ubiquinone-1 to ubiquinol by two successive reactions, coupled with the transport of Na(+) ions from the cytoplasm to the periplasm. NqrA to NqrE are probably involved in the second step, the conversion of ubisemiquinone to ubiquinol.</text>
</comment>
<dbReference type="EC" id="7.2.1.1" evidence="8"/>
<evidence type="ECO:0000256" key="5">
    <source>
        <dbReference type="ARBA" id="ARBA00023065"/>
    </source>
</evidence>
<comment type="subunit">
    <text evidence="8">Composed of six subunits; NqrA, NqrB, NqrC, NqrD, NqrE and NqrF.</text>
</comment>
<dbReference type="PANTHER" id="PTHR37839">
    <property type="entry name" value="NA(+)-TRANSLOCATING NADH-QUINONE REDUCTASE SUBUNIT A"/>
    <property type="match status" value="1"/>
</dbReference>
<evidence type="ECO:0000256" key="6">
    <source>
        <dbReference type="ARBA" id="ARBA00023075"/>
    </source>
</evidence>
<feature type="domain" description="NqrA N-terminal barrel-sandwich hybrid" evidence="9">
    <location>
        <begin position="5"/>
        <end position="97"/>
    </location>
</feature>
<evidence type="ECO:0000256" key="7">
    <source>
        <dbReference type="ARBA" id="ARBA00023201"/>
    </source>
</evidence>
<dbReference type="Pfam" id="PF05896">
    <property type="entry name" value="NQRA_N"/>
    <property type="match status" value="1"/>
</dbReference>
<proteinExistence type="inferred from homology"/>
<dbReference type="HAMAP" id="MF_00425">
    <property type="entry name" value="NqrA"/>
    <property type="match status" value="1"/>
</dbReference>
<dbReference type="InterPro" id="IPR056148">
    <property type="entry name" value="NQRA_2nd"/>
</dbReference>
<keyword evidence="1 8" id="KW-0813">Transport</keyword>
<dbReference type="OrthoDB" id="9774536at2"/>
<evidence type="ECO:0000259" key="11">
    <source>
        <dbReference type="Pfam" id="PF24836"/>
    </source>
</evidence>
<keyword evidence="6 8" id="KW-0830">Ubiquinone</keyword>
<evidence type="ECO:0000259" key="10">
    <source>
        <dbReference type="Pfam" id="PF11973"/>
    </source>
</evidence>
<dbReference type="Pfam" id="PF11973">
    <property type="entry name" value="NQRA_SLBB"/>
    <property type="match status" value="1"/>
</dbReference>
<dbReference type="NCBIfam" id="TIGR01936">
    <property type="entry name" value="nqrA"/>
    <property type="match status" value="1"/>
</dbReference>
<comment type="similarity">
    <text evidence="8">Belongs to the NqrA family.</text>
</comment>
<accession>A0A554VIJ9</accession>
<feature type="domain" description="Na(+)-translocating NADH-quinone reductase subunit A C-terminal" evidence="10">
    <location>
        <begin position="263"/>
        <end position="313"/>
    </location>
</feature>
<dbReference type="GO" id="GO:0006814">
    <property type="term" value="P:sodium ion transport"/>
    <property type="evidence" value="ECO:0007669"/>
    <property type="project" value="UniProtKB-UniRule"/>
</dbReference>
<evidence type="ECO:0000256" key="4">
    <source>
        <dbReference type="ARBA" id="ARBA00023053"/>
    </source>
</evidence>
<keyword evidence="3 8" id="KW-0520">NAD</keyword>
<keyword evidence="13" id="KW-1185">Reference proteome</keyword>
<comment type="catalytic activity">
    <reaction evidence="8">
        <text>a ubiquinone + n Na(+)(in) + NADH + H(+) = a ubiquinol + n Na(+)(out) + NAD(+)</text>
        <dbReference type="Rhea" id="RHEA:47748"/>
        <dbReference type="Rhea" id="RHEA-COMP:9565"/>
        <dbReference type="Rhea" id="RHEA-COMP:9566"/>
        <dbReference type="ChEBI" id="CHEBI:15378"/>
        <dbReference type="ChEBI" id="CHEBI:16389"/>
        <dbReference type="ChEBI" id="CHEBI:17976"/>
        <dbReference type="ChEBI" id="CHEBI:29101"/>
        <dbReference type="ChEBI" id="CHEBI:57540"/>
        <dbReference type="ChEBI" id="CHEBI:57945"/>
        <dbReference type="EC" id="7.2.1.1"/>
    </reaction>
</comment>
<dbReference type="Pfam" id="PF24836">
    <property type="entry name" value="NQRA_2nd"/>
    <property type="match status" value="1"/>
</dbReference>
<keyword evidence="2 8" id="KW-1278">Translocase</keyword>
<dbReference type="InterPro" id="IPR056147">
    <property type="entry name" value="NQRA_N"/>
</dbReference>
<evidence type="ECO:0000256" key="2">
    <source>
        <dbReference type="ARBA" id="ARBA00022967"/>
    </source>
</evidence>
<sequence>MSKDIRIRKGLDIKLVGEAEKVTVNATTSNVYAIKPDDFHGIIPKVIAKQGTEVKAGEPLFHSKSNENMLFPSPVSGEILEIVRGAKRKILAFKILADKEQQYADFGAKDVNAMDGDAIKAHLLASGCWPFIKQRPYDVIANPDATPKAIFISGYTTAPLEADNDYVLTGKENELQVAVTALSKLTKGNVHVSVGKNGNSPLAGLNNISVHRVSGPHPAGNVSVQIAKIDPINKGEVVWTISPQDLLIIGELLLTGKFNAERTIALAGSSVKTPKYYRTKIGAEVASVVYNSGVIDEGNIRVISGNVLTGENVKPDGHLGYYNSSITVIPEGDDYEFFGWNKPVFNKISPSRALTFSWLFPNKKYDLNTNTNGEHRAFVVTGNYESVFPLDIYPLQLLKACAVNDLDAMEQLGMYEVAPEDFALTEFICVSKQPHQQIIREGLDLMLKEIG</sequence>
<keyword evidence="7 8" id="KW-0739">Sodium transport</keyword>
<dbReference type="GO" id="GO:0016655">
    <property type="term" value="F:oxidoreductase activity, acting on NAD(P)H, quinone or similar compound as acceptor"/>
    <property type="evidence" value="ECO:0007669"/>
    <property type="project" value="UniProtKB-UniRule"/>
</dbReference>
<evidence type="ECO:0000313" key="12">
    <source>
        <dbReference type="EMBL" id="TSE07470.1"/>
    </source>
</evidence>
<organism evidence="12 13">
    <name type="scientific">Aquimarina algiphila</name>
    <dbReference type="NCBI Taxonomy" id="2047982"/>
    <lineage>
        <taxon>Bacteria</taxon>
        <taxon>Pseudomonadati</taxon>
        <taxon>Bacteroidota</taxon>
        <taxon>Flavobacteriia</taxon>
        <taxon>Flavobacteriales</taxon>
        <taxon>Flavobacteriaceae</taxon>
        <taxon>Aquimarina</taxon>
    </lineage>
</organism>
<gene>
    <name evidence="8" type="primary">nqrA</name>
    <name evidence="12" type="ORF">FOF46_15590</name>
</gene>
<reference evidence="12 13" key="1">
    <citation type="submission" date="2019-07" db="EMBL/GenBank/DDBJ databases">
        <title>The draft genome sequence of Aquimarina algiphila M91.</title>
        <authorList>
            <person name="Meng X."/>
        </authorList>
    </citation>
    <scope>NUCLEOTIDE SEQUENCE [LARGE SCALE GENOMIC DNA]</scope>
    <source>
        <strain evidence="12 13">M91</strain>
    </source>
</reference>
<dbReference type="RefSeq" id="WP_109438700.1">
    <property type="nucleotide sequence ID" value="NZ_CANLFO010000011.1"/>
</dbReference>
<protein>
    <recommendedName>
        <fullName evidence="8">Na(+)-translocating NADH-quinone reductase subunit A</fullName>
        <shortName evidence="8">Na(+)-NQR subunit A</shortName>
        <shortName evidence="8">Na(+)-translocating NQR subunit A</shortName>
        <ecNumber evidence="8">7.2.1.1</ecNumber>
    </recommendedName>
    <alternativeName>
        <fullName evidence="8">NQR complex subunit A</fullName>
    </alternativeName>
    <alternativeName>
        <fullName evidence="8">NQR-1 subunit A</fullName>
    </alternativeName>
</protein>
<dbReference type="InterPro" id="IPR022615">
    <property type="entry name" value="NqrA_C_domain"/>
</dbReference>
<dbReference type="NCBIfam" id="NF003761">
    <property type="entry name" value="PRK05352.1-4"/>
    <property type="match status" value="1"/>
</dbReference>
<evidence type="ECO:0000259" key="9">
    <source>
        <dbReference type="Pfam" id="PF05896"/>
    </source>
</evidence>
<dbReference type="Proteomes" id="UP000318833">
    <property type="component" value="Unassembled WGS sequence"/>
</dbReference>
<evidence type="ECO:0000256" key="3">
    <source>
        <dbReference type="ARBA" id="ARBA00023027"/>
    </source>
</evidence>
<feature type="domain" description="NqrA second alpha/beta" evidence="11">
    <location>
        <begin position="115"/>
        <end position="258"/>
    </location>
</feature>
<dbReference type="EMBL" id="VLNR01000032">
    <property type="protein sequence ID" value="TSE07470.1"/>
    <property type="molecule type" value="Genomic_DNA"/>
</dbReference>
<evidence type="ECO:0000313" key="13">
    <source>
        <dbReference type="Proteomes" id="UP000318833"/>
    </source>
</evidence>
<evidence type="ECO:0000256" key="1">
    <source>
        <dbReference type="ARBA" id="ARBA00022448"/>
    </source>
</evidence>
<dbReference type="AlphaFoldDB" id="A0A554VIJ9"/>
<dbReference type="InterPro" id="IPR008703">
    <property type="entry name" value="NqrA"/>
</dbReference>
<comment type="caution">
    <text evidence="12">The sequence shown here is derived from an EMBL/GenBank/DDBJ whole genome shotgun (WGS) entry which is preliminary data.</text>
</comment>
<dbReference type="PANTHER" id="PTHR37839:SF1">
    <property type="entry name" value="NA(+)-TRANSLOCATING NADH-QUINONE REDUCTASE SUBUNIT A"/>
    <property type="match status" value="1"/>
</dbReference>
<name>A0A554VIJ9_9FLAO</name>
<keyword evidence="5 8" id="KW-0406">Ion transport</keyword>